<dbReference type="AlphaFoldDB" id="A0A317FZF4"/>
<dbReference type="GO" id="GO:0016757">
    <property type="term" value="F:glycosyltransferase activity"/>
    <property type="evidence" value="ECO:0007669"/>
    <property type="project" value="InterPro"/>
</dbReference>
<reference evidence="4 5" key="1">
    <citation type="submission" date="2017-09" db="EMBL/GenBank/DDBJ databases">
        <title>High-quality draft genome sequence of Butyrivibrio fibrisolvens INBov1, isolated from cow rumen.</title>
        <authorList>
            <person name="Rodriguez Hernaez J."/>
            <person name="Rivarola M."/>
            <person name="Paniego N."/>
            <person name="Cravero S."/>
            <person name="Ceron Cucchi M."/>
            <person name="Martinez M.C."/>
        </authorList>
    </citation>
    <scope>NUCLEOTIDE SEQUENCE [LARGE SCALE GENOMIC DNA]</scope>
    <source>
        <strain evidence="4 5">INBov1</strain>
    </source>
</reference>
<dbReference type="Pfam" id="PF00534">
    <property type="entry name" value="Glycos_transf_1"/>
    <property type="match status" value="1"/>
</dbReference>
<dbReference type="Proteomes" id="UP000245488">
    <property type="component" value="Chromosome"/>
</dbReference>
<keyword evidence="5" id="KW-1185">Reference proteome</keyword>
<keyword evidence="1 4" id="KW-0808">Transferase</keyword>
<evidence type="ECO:0000313" key="5">
    <source>
        <dbReference type="Proteomes" id="UP000245488"/>
    </source>
</evidence>
<dbReference type="PANTHER" id="PTHR46401:SF2">
    <property type="entry name" value="GLYCOSYLTRANSFERASE WBBK-RELATED"/>
    <property type="match status" value="1"/>
</dbReference>
<proteinExistence type="predicted"/>
<dbReference type="SUPFAM" id="SSF53756">
    <property type="entry name" value="UDP-Glycosyltransferase/glycogen phosphorylase"/>
    <property type="match status" value="1"/>
</dbReference>
<name>A0A317FZF4_BUTFI</name>
<feature type="domain" description="Glycosyltransferase subfamily 4-like N-terminal" evidence="3">
    <location>
        <begin position="16"/>
        <end position="219"/>
    </location>
</feature>
<evidence type="ECO:0000313" key="4">
    <source>
        <dbReference type="EMBL" id="PWT26241.1"/>
    </source>
</evidence>
<organism evidence="4 5">
    <name type="scientific">Butyrivibrio fibrisolvens</name>
    <dbReference type="NCBI Taxonomy" id="831"/>
    <lineage>
        <taxon>Bacteria</taxon>
        <taxon>Bacillati</taxon>
        <taxon>Bacillota</taxon>
        <taxon>Clostridia</taxon>
        <taxon>Lachnospirales</taxon>
        <taxon>Lachnospiraceae</taxon>
        <taxon>Butyrivibrio</taxon>
    </lineage>
</organism>
<dbReference type="Pfam" id="PF13439">
    <property type="entry name" value="Glyco_transf_4"/>
    <property type="match status" value="1"/>
</dbReference>
<dbReference type="InterPro" id="IPR028098">
    <property type="entry name" value="Glyco_trans_4-like_N"/>
</dbReference>
<evidence type="ECO:0000259" key="2">
    <source>
        <dbReference type="Pfam" id="PF00534"/>
    </source>
</evidence>
<dbReference type="Gene3D" id="3.40.50.2000">
    <property type="entry name" value="Glycogen Phosphorylase B"/>
    <property type="match status" value="2"/>
</dbReference>
<evidence type="ECO:0000259" key="3">
    <source>
        <dbReference type="Pfam" id="PF13439"/>
    </source>
</evidence>
<gene>
    <name evidence="4" type="ORF">CPT75_03445</name>
</gene>
<accession>A0A317FZF4</accession>
<comment type="caution">
    <text evidence="4">The sequence shown here is derived from an EMBL/GenBank/DDBJ whole genome shotgun (WGS) entry which is preliminary data.</text>
</comment>
<dbReference type="RefSeq" id="WP_110072116.1">
    <property type="nucleotide sequence ID" value="NZ_CM009896.1"/>
</dbReference>
<dbReference type="PANTHER" id="PTHR46401">
    <property type="entry name" value="GLYCOSYLTRANSFERASE WBBK-RELATED"/>
    <property type="match status" value="1"/>
</dbReference>
<dbReference type="InterPro" id="IPR001296">
    <property type="entry name" value="Glyco_trans_1"/>
</dbReference>
<feature type="domain" description="Glycosyl transferase family 1" evidence="2">
    <location>
        <begin position="228"/>
        <end position="354"/>
    </location>
</feature>
<sequence length="369" mass="42155">MRLLIINSVLGFGSTGRIALDIAKEYKANGHEVKIAYGRKLNDSEDAQKYGIRIGNSIDVYFHVAYTRLTDKHGLASKRATKEFLKWADEYNPDMLWLHNIHDYYINYELLFEWIKKRPQMNVRWTLHDCWSFTGHCSHFAYVKCDRWKTGCDHCPQLAQYPKSMIDNSKSNYLRKKKAFTDVKNMTLITPSNWLKNLVKESFLSEYPVEVVYNKIDTEVFKTTANSFKADHGIADKKMILGVASVWNSRKGLNDFIDLSKLLGEKYKIVLVGLTNKQIANIQSSAPSIMALPRTANVGELVKMYSAADVFVNPTYEDTFPSVNMEAEACGTPVITYDTCGCAETVKMCNSKVIKQDVNVLYDNICKHE</sequence>
<dbReference type="EMBL" id="NXNG01000001">
    <property type="protein sequence ID" value="PWT26241.1"/>
    <property type="molecule type" value="Genomic_DNA"/>
</dbReference>
<protein>
    <submittedName>
        <fullName evidence="4">Glycosyl transferase</fullName>
    </submittedName>
</protein>
<evidence type="ECO:0000256" key="1">
    <source>
        <dbReference type="ARBA" id="ARBA00022679"/>
    </source>
</evidence>